<organism evidence="12 13">
    <name type="scientific">Phytohabitans rumicis</name>
    <dbReference type="NCBI Taxonomy" id="1076125"/>
    <lineage>
        <taxon>Bacteria</taxon>
        <taxon>Bacillati</taxon>
        <taxon>Actinomycetota</taxon>
        <taxon>Actinomycetes</taxon>
        <taxon>Micromonosporales</taxon>
        <taxon>Micromonosporaceae</taxon>
    </lineage>
</organism>
<dbReference type="EC" id="5.1.3.2" evidence="5"/>
<keyword evidence="13" id="KW-1185">Reference proteome</keyword>
<protein>
    <recommendedName>
        <fullName evidence="6">UDP-glucose 4-epimerase</fullName>
        <ecNumber evidence="5">5.1.3.2</ecNumber>
    </recommendedName>
    <alternativeName>
        <fullName evidence="10">Galactowaldenase</fullName>
    </alternativeName>
    <alternativeName>
        <fullName evidence="9">UDP-galactose 4-epimerase</fullName>
    </alternativeName>
</protein>
<evidence type="ECO:0000256" key="6">
    <source>
        <dbReference type="ARBA" id="ARBA00018569"/>
    </source>
</evidence>
<evidence type="ECO:0000313" key="12">
    <source>
        <dbReference type="EMBL" id="GFJ89170.1"/>
    </source>
</evidence>
<dbReference type="InterPro" id="IPR001509">
    <property type="entry name" value="Epimerase_deHydtase"/>
</dbReference>
<dbReference type="SUPFAM" id="SSF51735">
    <property type="entry name" value="NAD(P)-binding Rossmann-fold domains"/>
    <property type="match status" value="1"/>
</dbReference>
<dbReference type="NCBIfam" id="TIGR01179">
    <property type="entry name" value="galE"/>
    <property type="match status" value="1"/>
</dbReference>
<evidence type="ECO:0000256" key="7">
    <source>
        <dbReference type="ARBA" id="ARBA00023027"/>
    </source>
</evidence>
<dbReference type="AlphaFoldDB" id="A0A6V8L0P9"/>
<comment type="catalytic activity">
    <reaction evidence="1">
        <text>UDP-alpha-D-glucose = UDP-alpha-D-galactose</text>
        <dbReference type="Rhea" id="RHEA:22168"/>
        <dbReference type="ChEBI" id="CHEBI:58885"/>
        <dbReference type="ChEBI" id="CHEBI:66914"/>
        <dbReference type="EC" id="5.1.3.2"/>
    </reaction>
</comment>
<evidence type="ECO:0000256" key="5">
    <source>
        <dbReference type="ARBA" id="ARBA00013189"/>
    </source>
</evidence>
<comment type="pathway">
    <text evidence="3">Carbohydrate metabolism; galactose metabolism.</text>
</comment>
<evidence type="ECO:0000256" key="1">
    <source>
        <dbReference type="ARBA" id="ARBA00000083"/>
    </source>
</evidence>
<dbReference type="PANTHER" id="PTHR43725">
    <property type="entry name" value="UDP-GLUCOSE 4-EPIMERASE"/>
    <property type="match status" value="1"/>
</dbReference>
<keyword evidence="8" id="KW-0413">Isomerase</keyword>
<dbReference type="Proteomes" id="UP000482960">
    <property type="component" value="Unassembled WGS sequence"/>
</dbReference>
<dbReference type="InterPro" id="IPR005886">
    <property type="entry name" value="UDP_G4E"/>
</dbReference>
<evidence type="ECO:0000256" key="2">
    <source>
        <dbReference type="ARBA" id="ARBA00001911"/>
    </source>
</evidence>
<keyword evidence="7" id="KW-0520">NAD</keyword>
<evidence type="ECO:0000256" key="3">
    <source>
        <dbReference type="ARBA" id="ARBA00004947"/>
    </source>
</evidence>
<dbReference type="EMBL" id="BLPG01000001">
    <property type="protein sequence ID" value="GFJ89170.1"/>
    <property type="molecule type" value="Genomic_DNA"/>
</dbReference>
<dbReference type="Gene3D" id="3.90.25.10">
    <property type="entry name" value="UDP-galactose 4-epimerase, domain 1"/>
    <property type="match status" value="1"/>
</dbReference>
<evidence type="ECO:0000313" key="13">
    <source>
        <dbReference type="Proteomes" id="UP000482960"/>
    </source>
</evidence>
<reference evidence="12 13" key="1">
    <citation type="submission" date="2020-03" db="EMBL/GenBank/DDBJ databases">
        <title>Whole genome shotgun sequence of Phytohabitans rumicis NBRC 108638.</title>
        <authorList>
            <person name="Komaki H."/>
            <person name="Tamura T."/>
        </authorList>
    </citation>
    <scope>NUCLEOTIDE SEQUENCE [LARGE SCALE GENOMIC DNA]</scope>
    <source>
        <strain evidence="12 13">NBRC 108638</strain>
    </source>
</reference>
<dbReference type="InterPro" id="IPR036291">
    <property type="entry name" value="NAD(P)-bd_dom_sf"/>
</dbReference>
<accession>A0A6V8L0P9</accession>
<dbReference type="GO" id="GO:0003978">
    <property type="term" value="F:UDP-glucose 4-epimerase activity"/>
    <property type="evidence" value="ECO:0007669"/>
    <property type="project" value="UniProtKB-EC"/>
</dbReference>
<gene>
    <name evidence="12" type="primary">galE</name>
    <name evidence="12" type="synonym">exoB</name>
    <name evidence="12" type="ORF">Prum_028120</name>
</gene>
<dbReference type="GO" id="GO:0006012">
    <property type="term" value="P:galactose metabolic process"/>
    <property type="evidence" value="ECO:0007669"/>
    <property type="project" value="UniProtKB-UniPathway"/>
</dbReference>
<name>A0A6V8L0P9_9ACTN</name>
<dbReference type="Gene3D" id="3.40.50.720">
    <property type="entry name" value="NAD(P)-binding Rossmann-like Domain"/>
    <property type="match status" value="1"/>
</dbReference>
<comment type="cofactor">
    <cofactor evidence="2">
        <name>NAD(+)</name>
        <dbReference type="ChEBI" id="CHEBI:57540"/>
    </cofactor>
</comment>
<reference evidence="12 13" key="2">
    <citation type="submission" date="2020-03" db="EMBL/GenBank/DDBJ databases">
        <authorList>
            <person name="Ichikawa N."/>
            <person name="Kimura A."/>
            <person name="Kitahashi Y."/>
            <person name="Uohara A."/>
        </authorList>
    </citation>
    <scope>NUCLEOTIDE SEQUENCE [LARGE SCALE GENOMIC DNA]</scope>
    <source>
        <strain evidence="12 13">NBRC 108638</strain>
    </source>
</reference>
<dbReference type="Pfam" id="PF01370">
    <property type="entry name" value="Epimerase"/>
    <property type="match status" value="1"/>
</dbReference>
<evidence type="ECO:0000256" key="4">
    <source>
        <dbReference type="ARBA" id="ARBA00007637"/>
    </source>
</evidence>
<sequence length="368" mass="39636">MLASTDAEQSQTRYWPHRDSPRRTVAMKVLIAGGAGFIGSTVASACLDEAGASTGQPITPIVLDNLSAGRTEFVRGRIFYEGDIADARLVDKIFAEHPEIEAVVHCAALIVVPHSVAQPLLYYRENVAKSVAFLDSVIENGCGRVLFSSSASVYQAGSDLAVDETSPIAPTSPYAHGKAMVEQILQDCVRAYPVRVIALRYFNPIGADPKLRTGPQSAESSHVLGRMVAAARGGEPFAVTGVDWPTRDGSGVRDYVHVWDLARAHVQALRRFDDVVPPAGPNRYAAINLGTGRGTTVRELLGAFEAVIGRSIGAREVPRRFGDCAGGFNDSVRSGELLGWRPTLSLTEAIRHELQWSAVRDGHQLIPQ</sequence>
<evidence type="ECO:0000256" key="10">
    <source>
        <dbReference type="ARBA" id="ARBA00033067"/>
    </source>
</evidence>
<feature type="domain" description="NAD-dependent epimerase/dehydratase" evidence="11">
    <location>
        <begin position="29"/>
        <end position="277"/>
    </location>
</feature>
<proteinExistence type="inferred from homology"/>
<comment type="similarity">
    <text evidence="4">Belongs to the NAD(P)-dependent epimerase/dehydratase family.</text>
</comment>
<evidence type="ECO:0000256" key="9">
    <source>
        <dbReference type="ARBA" id="ARBA00031367"/>
    </source>
</evidence>
<evidence type="ECO:0000259" key="11">
    <source>
        <dbReference type="Pfam" id="PF01370"/>
    </source>
</evidence>
<dbReference type="UniPathway" id="UPA00214"/>
<evidence type="ECO:0000256" key="8">
    <source>
        <dbReference type="ARBA" id="ARBA00023235"/>
    </source>
</evidence>
<comment type="caution">
    <text evidence="12">The sequence shown here is derived from an EMBL/GenBank/DDBJ whole genome shotgun (WGS) entry which is preliminary data.</text>
</comment>